<dbReference type="Proteomes" id="UP000693946">
    <property type="component" value="Linkage Group LG5"/>
</dbReference>
<evidence type="ECO:0000313" key="2">
    <source>
        <dbReference type="Proteomes" id="UP000693946"/>
    </source>
</evidence>
<sequence length="154" mass="17105">MEKPVSSHLGRAKGWCRALRRRRYGSQINEAGHRSLRPDVSLSNAGKSEWEEPLSVGAAVPRNLLFVNCETVVRERVGSPVILEPTLTVLCSRFFSCRVMEWKQQTVENDMTDSMKEEKVFVLLHSCSQLPLSTGEGKTISLISPTFSSNPGGV</sequence>
<dbReference type="EMBL" id="JAGKHQ010000017">
    <property type="protein sequence ID" value="KAG7490495.1"/>
    <property type="molecule type" value="Genomic_DNA"/>
</dbReference>
<name>A0AAV6QJ63_SOLSE</name>
<accession>A0AAV6QJ63</accession>
<comment type="caution">
    <text evidence="1">The sequence shown here is derived from an EMBL/GenBank/DDBJ whole genome shotgun (WGS) entry which is preliminary data.</text>
</comment>
<protein>
    <submittedName>
        <fullName evidence="1">Uncharacterized protein</fullName>
    </submittedName>
</protein>
<keyword evidence="2" id="KW-1185">Reference proteome</keyword>
<dbReference type="AlphaFoldDB" id="A0AAV6QJ63"/>
<gene>
    <name evidence="1" type="ORF">JOB18_037011</name>
</gene>
<proteinExistence type="predicted"/>
<evidence type="ECO:0000313" key="1">
    <source>
        <dbReference type="EMBL" id="KAG7490495.1"/>
    </source>
</evidence>
<organism evidence="1 2">
    <name type="scientific">Solea senegalensis</name>
    <name type="common">Senegalese sole</name>
    <dbReference type="NCBI Taxonomy" id="28829"/>
    <lineage>
        <taxon>Eukaryota</taxon>
        <taxon>Metazoa</taxon>
        <taxon>Chordata</taxon>
        <taxon>Craniata</taxon>
        <taxon>Vertebrata</taxon>
        <taxon>Euteleostomi</taxon>
        <taxon>Actinopterygii</taxon>
        <taxon>Neopterygii</taxon>
        <taxon>Teleostei</taxon>
        <taxon>Neoteleostei</taxon>
        <taxon>Acanthomorphata</taxon>
        <taxon>Carangaria</taxon>
        <taxon>Pleuronectiformes</taxon>
        <taxon>Pleuronectoidei</taxon>
        <taxon>Soleidae</taxon>
        <taxon>Solea</taxon>
    </lineage>
</organism>
<reference evidence="1 2" key="1">
    <citation type="journal article" date="2021" name="Sci. Rep.">
        <title>Chromosome anchoring in Senegalese sole (Solea senegalensis) reveals sex-associated markers and genome rearrangements in flatfish.</title>
        <authorList>
            <person name="Guerrero-Cozar I."/>
            <person name="Gomez-Garrido J."/>
            <person name="Berbel C."/>
            <person name="Martinez-Blanch J.F."/>
            <person name="Alioto T."/>
            <person name="Claros M.G."/>
            <person name="Gagnaire P.A."/>
            <person name="Manchado M."/>
        </authorList>
    </citation>
    <scope>NUCLEOTIDE SEQUENCE [LARGE SCALE GENOMIC DNA]</scope>
    <source>
        <strain evidence="1">Sse05_10M</strain>
    </source>
</reference>